<gene>
    <name evidence="1" type="ORF">NEIMUCOT_06702</name>
</gene>
<sequence length="80" mass="9129">MECFETRLFSDKGCIFFQDDRLAVGRAAFAVLEGKFDRVAAFVRVFRNGGHLDGKGYRFARGNLDTAFGRARSERFRQSL</sequence>
<name>D3A1A9_NEIM2</name>
<evidence type="ECO:0000313" key="1">
    <source>
        <dbReference type="EMBL" id="EFC86881.1"/>
    </source>
</evidence>
<proteinExistence type="predicted"/>
<dbReference type="EMBL" id="ACDX02000060">
    <property type="protein sequence ID" value="EFC86881.1"/>
    <property type="molecule type" value="Genomic_DNA"/>
</dbReference>
<comment type="caution">
    <text evidence="1">The sequence shown here is derived from an EMBL/GenBank/DDBJ whole genome shotgun (WGS) entry which is preliminary data.</text>
</comment>
<accession>D3A1A9</accession>
<dbReference type="AlphaFoldDB" id="D3A1A9"/>
<reference evidence="1 2" key="1">
    <citation type="submission" date="2009-10" db="EMBL/GenBank/DDBJ databases">
        <authorList>
            <person name="Weinstock G."/>
            <person name="Sodergren E."/>
            <person name="Clifton S."/>
            <person name="Fulton L."/>
            <person name="Fulton B."/>
            <person name="Courtney L."/>
            <person name="Fronick C."/>
            <person name="Harrison M."/>
            <person name="Strong C."/>
            <person name="Farmer C."/>
            <person name="Delahaunty K."/>
            <person name="Markovic C."/>
            <person name="Hall O."/>
            <person name="Minx P."/>
            <person name="Tomlinson C."/>
            <person name="Mitreva M."/>
            <person name="Nelson J."/>
            <person name="Hou S."/>
            <person name="Wollam A."/>
            <person name="Pepin K.H."/>
            <person name="Johnson M."/>
            <person name="Bhonagiri V."/>
            <person name="Nash W.E."/>
            <person name="Warren W."/>
            <person name="Chinwalla A."/>
            <person name="Mardis E.R."/>
            <person name="Wilson R.K."/>
        </authorList>
    </citation>
    <scope>NUCLEOTIDE SEQUENCE [LARGE SCALE GENOMIC DNA]</scope>
    <source>
        <strain evidence="2">ATCC 25996 / DSM 4631 / NCTC 10774 / M26</strain>
    </source>
</reference>
<protein>
    <submittedName>
        <fullName evidence="1">Uncharacterized protein</fullName>
    </submittedName>
</protein>
<evidence type="ECO:0000313" key="2">
    <source>
        <dbReference type="Proteomes" id="UP000003344"/>
    </source>
</evidence>
<organism evidence="1 2">
    <name type="scientific">Neisseria mucosa (strain ATCC 25996 / DSM 4631 / NCTC 10774 / M26)</name>
    <dbReference type="NCBI Taxonomy" id="546266"/>
    <lineage>
        <taxon>Bacteria</taxon>
        <taxon>Pseudomonadati</taxon>
        <taxon>Pseudomonadota</taxon>
        <taxon>Betaproteobacteria</taxon>
        <taxon>Neisseriales</taxon>
        <taxon>Neisseriaceae</taxon>
        <taxon>Neisseria</taxon>
    </lineage>
</organism>
<dbReference type="Proteomes" id="UP000003344">
    <property type="component" value="Unassembled WGS sequence"/>
</dbReference>